<evidence type="ECO:0000259" key="9">
    <source>
        <dbReference type="PROSITE" id="PS50287"/>
    </source>
</evidence>
<dbReference type="GO" id="GO:0045967">
    <property type="term" value="P:negative regulation of growth rate"/>
    <property type="evidence" value="ECO:0007669"/>
    <property type="project" value="Ensembl"/>
</dbReference>
<keyword evidence="2 7" id="KW-0378">Hydrolase</keyword>
<dbReference type="InterPro" id="IPR001254">
    <property type="entry name" value="Trypsin_dom"/>
</dbReference>
<dbReference type="CDD" id="cd00112">
    <property type="entry name" value="LDLa"/>
    <property type="match status" value="1"/>
</dbReference>
<dbReference type="CDD" id="cd00190">
    <property type="entry name" value="Tryp_SPc"/>
    <property type="match status" value="1"/>
</dbReference>
<keyword evidence="3 7" id="KW-0720">Serine protease</keyword>
<dbReference type="InterPro" id="IPR043504">
    <property type="entry name" value="Peptidase_S1_PA_chymotrypsin"/>
</dbReference>
<evidence type="ECO:0000256" key="7">
    <source>
        <dbReference type="RuleBase" id="RU363034"/>
    </source>
</evidence>
<comment type="caution">
    <text evidence="6">Lacks conserved residue(s) required for the propagation of feature annotation.</text>
</comment>
<dbReference type="SUPFAM" id="SSF56487">
    <property type="entry name" value="SRCR-like"/>
    <property type="match status" value="1"/>
</dbReference>
<dbReference type="SUPFAM" id="SSF57424">
    <property type="entry name" value="LDL receptor-like module"/>
    <property type="match status" value="1"/>
</dbReference>
<accession>A0A7M4DVE9</accession>
<dbReference type="InterPro" id="IPR001314">
    <property type="entry name" value="Peptidase_S1A"/>
</dbReference>
<evidence type="ECO:0000256" key="2">
    <source>
        <dbReference type="ARBA" id="ARBA00022801"/>
    </source>
</evidence>
<evidence type="ECO:0000256" key="6">
    <source>
        <dbReference type="PROSITE-ProRule" id="PRU00196"/>
    </source>
</evidence>
<dbReference type="InterPro" id="IPR009003">
    <property type="entry name" value="Peptidase_S1_PA"/>
</dbReference>
<keyword evidence="5" id="KW-0325">Glycoprotein</keyword>
<dbReference type="PRINTS" id="PR00722">
    <property type="entry name" value="CHYMOTRYPSIN"/>
</dbReference>
<dbReference type="GO" id="GO:0004252">
    <property type="term" value="F:serine-type endopeptidase activity"/>
    <property type="evidence" value="ECO:0007669"/>
    <property type="project" value="InterPro"/>
</dbReference>
<dbReference type="SUPFAM" id="SSF50494">
    <property type="entry name" value="Trypsin-like serine proteases"/>
    <property type="match status" value="1"/>
</dbReference>
<dbReference type="Pfam" id="PF15494">
    <property type="entry name" value="SRCR_2"/>
    <property type="match status" value="1"/>
</dbReference>
<name>A0A7M4DVE9_CROPO</name>
<dbReference type="InterPro" id="IPR036772">
    <property type="entry name" value="SRCR-like_dom_sf"/>
</dbReference>
<evidence type="ECO:0000256" key="5">
    <source>
        <dbReference type="ARBA" id="ARBA00023180"/>
    </source>
</evidence>
<dbReference type="GO" id="GO:0016020">
    <property type="term" value="C:membrane"/>
    <property type="evidence" value="ECO:0007669"/>
    <property type="project" value="InterPro"/>
</dbReference>
<reference evidence="10" key="2">
    <citation type="submission" date="2025-09" db="UniProtKB">
        <authorList>
            <consortium name="Ensembl"/>
        </authorList>
    </citation>
    <scope>IDENTIFICATION</scope>
</reference>
<dbReference type="GO" id="GO:0010468">
    <property type="term" value="P:regulation of gene expression"/>
    <property type="evidence" value="ECO:0007669"/>
    <property type="project" value="Ensembl"/>
</dbReference>
<dbReference type="PROSITE" id="PS00135">
    <property type="entry name" value="TRYPSIN_SER"/>
    <property type="match status" value="1"/>
</dbReference>
<dbReference type="Gene3D" id="2.40.10.10">
    <property type="entry name" value="Trypsin-like serine proteases"/>
    <property type="match status" value="1"/>
</dbReference>
<dbReference type="SMART" id="SM00020">
    <property type="entry name" value="Tryp_SPc"/>
    <property type="match status" value="1"/>
</dbReference>
<dbReference type="Pfam" id="PF00089">
    <property type="entry name" value="Trypsin"/>
    <property type="match status" value="1"/>
</dbReference>
<evidence type="ECO:0000313" key="10">
    <source>
        <dbReference type="Ensembl" id="ENSCPRP00005000417.1"/>
    </source>
</evidence>
<keyword evidence="11" id="KW-1185">Reference proteome</keyword>
<dbReference type="FunFam" id="2.40.10.10:FF:000003">
    <property type="entry name" value="Transmembrane serine protease 3"/>
    <property type="match status" value="1"/>
</dbReference>
<keyword evidence="4" id="KW-1015">Disulfide bond</keyword>
<dbReference type="GO" id="GO:0046598">
    <property type="term" value="P:positive regulation of viral entry into host cell"/>
    <property type="evidence" value="ECO:0007669"/>
    <property type="project" value="Ensembl"/>
</dbReference>
<dbReference type="PROSITE" id="PS50287">
    <property type="entry name" value="SRCR_2"/>
    <property type="match status" value="1"/>
</dbReference>
<dbReference type="PROSITE" id="PS00134">
    <property type="entry name" value="TRYPSIN_HIS"/>
    <property type="match status" value="1"/>
</dbReference>
<dbReference type="InterPro" id="IPR002172">
    <property type="entry name" value="LDrepeatLR_classA_rpt"/>
</dbReference>
<sequence length="525" mass="56350">AFQDPDSAQPLRRVKGLVERYYFFCSKTFKFIPLQQLCDEQTDCFWGEDEEHCAQRIPLGPSLGVRVSKDGSTLQVLNRETGVWFWACHDNFNLTLASTACKQLGYDSPRAFDQPCTGQDLARAQLPPSLPRLAAGCGESLRTPRILGGQRATIEAWPWQVSLQYQREHMCGGSIIGPRWVLTAAHCFNWHVQAGSELLSSANANTDTALVEKVFVPDGTSVIPQGDDIALVKLQTPLRLSGVVKPVCLPFFDEDLSPGTPVWVTGWGYTRRNGKLSPVLQQAEIQLIAQSVCNAVSAYQGEITEKMLCAGLLQGGVDACQGDSGGPLLYDQGRWHVVGIVSWGQGCGEANTPGVYANVKAYLDWIHTVQRVSLPASPAGHRSRAWRHSTVLCRGAGGAGPGAATLRPCWPAAGTPARGRFRAAGLAQAGRDQPWPRPMPPAAGAGGQGLGFPWLQEPQALPGLLPAASGGRAGGRAVRALELAPEPGALGRRELTQSGSEPLGCWPAGEVCPSGLARVDQWRRA</sequence>
<evidence type="ECO:0000259" key="8">
    <source>
        <dbReference type="PROSITE" id="PS50240"/>
    </source>
</evidence>
<dbReference type="InterPro" id="IPR033116">
    <property type="entry name" value="TRYPSIN_SER"/>
</dbReference>
<dbReference type="Gene3D" id="4.10.400.10">
    <property type="entry name" value="Low-density Lipoprotein Receptor"/>
    <property type="match status" value="1"/>
</dbReference>
<dbReference type="InterPro" id="IPR001190">
    <property type="entry name" value="SRCR"/>
</dbReference>
<dbReference type="Gene3D" id="3.10.250.10">
    <property type="entry name" value="SRCR-like domain"/>
    <property type="match status" value="1"/>
</dbReference>
<evidence type="ECO:0000256" key="1">
    <source>
        <dbReference type="ARBA" id="ARBA00022670"/>
    </source>
</evidence>
<feature type="domain" description="Peptidase S1" evidence="8">
    <location>
        <begin position="146"/>
        <end position="371"/>
    </location>
</feature>
<dbReference type="PANTHER" id="PTHR24252">
    <property type="entry name" value="ACROSIN-RELATED"/>
    <property type="match status" value="1"/>
</dbReference>
<dbReference type="GeneTree" id="ENSGT01020000230389"/>
<dbReference type="PANTHER" id="PTHR24252:SF17">
    <property type="entry name" value="SUPPRESSOR OF TUMORIGENICITY 14 PROTEIN HOMOLOG-RELATED"/>
    <property type="match status" value="1"/>
</dbReference>
<proteinExistence type="predicted"/>
<evidence type="ECO:0000313" key="11">
    <source>
        <dbReference type="Proteomes" id="UP000594220"/>
    </source>
</evidence>
<feature type="domain" description="SRCR" evidence="9">
    <location>
        <begin position="55"/>
        <end position="105"/>
    </location>
</feature>
<dbReference type="GO" id="GO:0030141">
    <property type="term" value="C:secretory granule"/>
    <property type="evidence" value="ECO:0007669"/>
    <property type="project" value="Ensembl"/>
</dbReference>
<dbReference type="GO" id="GO:0016485">
    <property type="term" value="P:protein processing"/>
    <property type="evidence" value="ECO:0007669"/>
    <property type="project" value="Ensembl"/>
</dbReference>
<evidence type="ECO:0000256" key="3">
    <source>
        <dbReference type="ARBA" id="ARBA00022825"/>
    </source>
</evidence>
<gene>
    <name evidence="10" type="primary">TMPRSS4</name>
</gene>
<dbReference type="Proteomes" id="UP000594220">
    <property type="component" value="Unplaced"/>
</dbReference>
<dbReference type="InterPro" id="IPR036055">
    <property type="entry name" value="LDL_receptor-like_sf"/>
</dbReference>
<keyword evidence="1 7" id="KW-0645">Protease</keyword>
<dbReference type="Ensembl" id="ENSCPRT00005000506.1">
    <property type="protein sequence ID" value="ENSCPRP00005000417.1"/>
    <property type="gene ID" value="ENSCPRG00005000323.1"/>
</dbReference>
<organism evidence="10 11">
    <name type="scientific">Crocodylus porosus</name>
    <name type="common">Saltwater crocodile</name>
    <name type="synonym">Estuarine crocodile</name>
    <dbReference type="NCBI Taxonomy" id="8502"/>
    <lineage>
        <taxon>Eukaryota</taxon>
        <taxon>Metazoa</taxon>
        <taxon>Chordata</taxon>
        <taxon>Craniata</taxon>
        <taxon>Vertebrata</taxon>
        <taxon>Euteleostomi</taxon>
        <taxon>Archelosauria</taxon>
        <taxon>Archosauria</taxon>
        <taxon>Crocodylia</taxon>
        <taxon>Longirostres</taxon>
        <taxon>Crocodylidae</taxon>
        <taxon>Crocodylus</taxon>
    </lineage>
</organism>
<evidence type="ECO:0000256" key="4">
    <source>
        <dbReference type="ARBA" id="ARBA00023157"/>
    </source>
</evidence>
<dbReference type="AlphaFoldDB" id="A0A7M4DVE9"/>
<protein>
    <submittedName>
        <fullName evidence="10">Transmembrane serine protease 4</fullName>
    </submittedName>
</protein>
<dbReference type="PROSITE" id="PS50240">
    <property type="entry name" value="TRYPSIN_DOM"/>
    <property type="match status" value="1"/>
</dbReference>
<dbReference type="GO" id="GO:0009611">
    <property type="term" value="P:response to wounding"/>
    <property type="evidence" value="ECO:0007669"/>
    <property type="project" value="Ensembl"/>
</dbReference>
<reference evidence="10" key="1">
    <citation type="submission" date="2025-08" db="UniProtKB">
        <authorList>
            <consortium name="Ensembl"/>
        </authorList>
    </citation>
    <scope>IDENTIFICATION</scope>
</reference>
<dbReference type="InterPro" id="IPR018114">
    <property type="entry name" value="TRYPSIN_HIS"/>
</dbReference>
<dbReference type="GO" id="GO:0005615">
    <property type="term" value="C:extracellular space"/>
    <property type="evidence" value="ECO:0007669"/>
    <property type="project" value="Ensembl"/>
</dbReference>